<accession>A0A4R5QAN5</accession>
<feature type="domain" description="DUF4189" evidence="2">
    <location>
        <begin position="200"/>
        <end position="307"/>
    </location>
</feature>
<feature type="region of interest" description="Disordered" evidence="1">
    <location>
        <begin position="82"/>
        <end position="157"/>
    </location>
</feature>
<protein>
    <submittedName>
        <fullName evidence="3">DUF4189 domain-containing protein</fullName>
    </submittedName>
</protein>
<dbReference type="Pfam" id="PF13827">
    <property type="entry name" value="DUF4189"/>
    <property type="match status" value="1"/>
</dbReference>
<dbReference type="InterPro" id="IPR025240">
    <property type="entry name" value="DUF4189"/>
</dbReference>
<dbReference type="EMBL" id="SMSJ01000060">
    <property type="protein sequence ID" value="TDH59599.1"/>
    <property type="molecule type" value="Genomic_DNA"/>
</dbReference>
<organism evidence="3 4">
    <name type="scientific">Dankookia rubra</name>
    <dbReference type="NCBI Taxonomy" id="1442381"/>
    <lineage>
        <taxon>Bacteria</taxon>
        <taxon>Pseudomonadati</taxon>
        <taxon>Pseudomonadota</taxon>
        <taxon>Alphaproteobacteria</taxon>
        <taxon>Acetobacterales</taxon>
        <taxon>Roseomonadaceae</taxon>
        <taxon>Dankookia</taxon>
    </lineage>
</organism>
<evidence type="ECO:0000256" key="1">
    <source>
        <dbReference type="SAM" id="MobiDB-lite"/>
    </source>
</evidence>
<feature type="compositionally biased region" description="Low complexity" evidence="1">
    <location>
        <begin position="138"/>
        <end position="151"/>
    </location>
</feature>
<reference evidence="3 4" key="1">
    <citation type="journal article" date="2016" name="J. Microbiol.">
        <title>Dankookia rubra gen. nov., sp. nov., an alphaproteobacterium isolated from sediment of a shallow stream.</title>
        <authorList>
            <person name="Kim W.H."/>
            <person name="Kim D.H."/>
            <person name="Kang K."/>
            <person name="Ahn T.Y."/>
        </authorList>
    </citation>
    <scope>NUCLEOTIDE SEQUENCE [LARGE SCALE GENOMIC DNA]</scope>
    <source>
        <strain evidence="3 4">JCM30602</strain>
    </source>
</reference>
<gene>
    <name evidence="3" type="ORF">E2C06_26510</name>
</gene>
<sequence length="310" mass="30756">MRGWGRDLAGGWRRGGSGLGGPSVLVAALLAGLPAAAQTLAVSGACMQQCGAVSRQVRDNRPEVQACLIRCNATQEFDRASGAVRTPQGLPAPRMRSRQSVQAEARRAAPPVGPRSGGQSGAQSGAPRPGHSPPPGAPLASAPAASRGLPHAAPPPTAVPPLAVAPLAAAAPAARATQLAVAAAGGSAAAAGGRGWGAAYLATAPGTDFGLSVGLADRLAAHAQAQLACGARGAPCRAALEFADRCGAVTQARRTLGLFRTADPRTYSVSYAAAGSGPTRDAAEGAALDECRSRERTTSCEVVASSCGRP</sequence>
<keyword evidence="4" id="KW-1185">Reference proteome</keyword>
<evidence type="ECO:0000313" key="4">
    <source>
        <dbReference type="Proteomes" id="UP000295096"/>
    </source>
</evidence>
<proteinExistence type="predicted"/>
<dbReference type="Proteomes" id="UP000295096">
    <property type="component" value="Unassembled WGS sequence"/>
</dbReference>
<evidence type="ECO:0000259" key="2">
    <source>
        <dbReference type="Pfam" id="PF13827"/>
    </source>
</evidence>
<dbReference type="AlphaFoldDB" id="A0A4R5QAN5"/>
<name>A0A4R5QAN5_9PROT</name>
<evidence type="ECO:0000313" key="3">
    <source>
        <dbReference type="EMBL" id="TDH59599.1"/>
    </source>
</evidence>
<comment type="caution">
    <text evidence="3">The sequence shown here is derived from an EMBL/GenBank/DDBJ whole genome shotgun (WGS) entry which is preliminary data.</text>
</comment>
<dbReference type="OrthoDB" id="7258946at2"/>